<dbReference type="RefSeq" id="WP_025059607.1">
    <property type="nucleotide sequence ID" value="NZ_JAMC01000005.1"/>
</dbReference>
<name>A0A073IET9_9RHOB</name>
<dbReference type="STRING" id="1300350.Z948_2243"/>
<dbReference type="Proteomes" id="UP000027734">
    <property type="component" value="Unassembled WGS sequence"/>
</dbReference>
<feature type="signal peptide" evidence="1">
    <location>
        <begin position="1"/>
        <end position="26"/>
    </location>
</feature>
<evidence type="ECO:0000256" key="1">
    <source>
        <dbReference type="SAM" id="SignalP"/>
    </source>
</evidence>
<feature type="chain" id="PRO_5001691129" evidence="1">
    <location>
        <begin position="27"/>
        <end position="115"/>
    </location>
</feature>
<proteinExistence type="predicted"/>
<evidence type="ECO:0000313" key="2">
    <source>
        <dbReference type="EMBL" id="KEJ88883.1"/>
    </source>
</evidence>
<sequence>MRHTPLHRFVLALITLALLSVPFAHKVTAAPISAEMAQFLAIGGQLSDLCGDPQGQASSTCASCTIAATMLSPKAIKVLRPSLAPALSNKALMHIALLQGHAIRNPHPARAPPKS</sequence>
<keyword evidence="3" id="KW-1185">Reference proteome</keyword>
<dbReference type="EMBL" id="JAMC01000005">
    <property type="protein sequence ID" value="KEJ88883.1"/>
    <property type="molecule type" value="Genomic_DNA"/>
</dbReference>
<dbReference type="OrthoDB" id="7667197at2"/>
<reference evidence="2 3" key="1">
    <citation type="submission" date="2014-01" db="EMBL/GenBank/DDBJ databases">
        <title>Sulfitobacter donghicola JCM 14565 Genome Sequencing.</title>
        <authorList>
            <person name="Lai Q."/>
            <person name="Hong Z."/>
        </authorList>
    </citation>
    <scope>NUCLEOTIDE SEQUENCE [LARGE SCALE GENOMIC DNA]</scope>
    <source>
        <strain evidence="2 3">JCM 14565</strain>
    </source>
</reference>
<evidence type="ECO:0000313" key="3">
    <source>
        <dbReference type="Proteomes" id="UP000027734"/>
    </source>
</evidence>
<organism evidence="2 3">
    <name type="scientific">Sulfitobacter donghicola DSW-25 = KCTC 12864 = JCM 14565</name>
    <dbReference type="NCBI Taxonomy" id="1300350"/>
    <lineage>
        <taxon>Bacteria</taxon>
        <taxon>Pseudomonadati</taxon>
        <taxon>Pseudomonadota</taxon>
        <taxon>Alphaproteobacteria</taxon>
        <taxon>Rhodobacterales</taxon>
        <taxon>Roseobacteraceae</taxon>
        <taxon>Sulfitobacter</taxon>
    </lineage>
</organism>
<gene>
    <name evidence="2" type="ORF">DSW25_13840</name>
</gene>
<dbReference type="AlphaFoldDB" id="A0A073IET9"/>
<accession>A0A073IET9</accession>
<keyword evidence="1" id="KW-0732">Signal</keyword>
<protein>
    <submittedName>
        <fullName evidence="2">Uncharacterized protein</fullName>
    </submittedName>
</protein>
<comment type="caution">
    <text evidence="2">The sequence shown here is derived from an EMBL/GenBank/DDBJ whole genome shotgun (WGS) entry which is preliminary data.</text>
</comment>